<keyword evidence="3" id="KW-1185">Reference proteome</keyword>
<name>A0ABX7B6A0_9PROT</name>
<evidence type="ECO:0000313" key="2">
    <source>
        <dbReference type="EMBL" id="QQP89871.1"/>
    </source>
</evidence>
<accession>A0ABX7B6A0</accession>
<organism evidence="2 3">
    <name type="scientific">Skermanella cutis</name>
    <dbReference type="NCBI Taxonomy" id="2775420"/>
    <lineage>
        <taxon>Bacteria</taxon>
        <taxon>Pseudomonadati</taxon>
        <taxon>Pseudomonadota</taxon>
        <taxon>Alphaproteobacteria</taxon>
        <taxon>Rhodospirillales</taxon>
        <taxon>Azospirillaceae</taxon>
        <taxon>Skermanella</taxon>
    </lineage>
</organism>
<evidence type="ECO:0000313" key="3">
    <source>
        <dbReference type="Proteomes" id="UP000595197"/>
    </source>
</evidence>
<feature type="region of interest" description="Disordered" evidence="1">
    <location>
        <begin position="1"/>
        <end position="50"/>
    </location>
</feature>
<proteinExistence type="predicted"/>
<dbReference type="EMBL" id="CP067420">
    <property type="protein sequence ID" value="QQP89871.1"/>
    <property type="molecule type" value="Genomic_DNA"/>
</dbReference>
<sequence>MDHVRRTEPARAGPAADPGADEDGPPEGTGGTIAHAHRRDAAHKAEFTRPSPVVATAAVEFTRPQDAAGSGRARIKAAGERRGCILDPDDTSLTGGVRVTPADLLRAAREPRVACYTITDDITEDDIHRMLFEEE</sequence>
<evidence type="ECO:0000256" key="1">
    <source>
        <dbReference type="SAM" id="MobiDB-lite"/>
    </source>
</evidence>
<reference evidence="2" key="1">
    <citation type="submission" date="2021-02" db="EMBL/GenBank/DDBJ databases">
        <title>Skermanella TT6 skin isolate.</title>
        <authorList>
            <person name="Lee K."/>
            <person name="Ganzorig M."/>
        </authorList>
    </citation>
    <scope>NUCLEOTIDE SEQUENCE</scope>
    <source>
        <strain evidence="2">TT6</strain>
    </source>
</reference>
<protein>
    <submittedName>
        <fullName evidence="2">Uncharacterized protein</fullName>
    </submittedName>
</protein>
<dbReference type="RefSeq" id="WP_201076635.1">
    <property type="nucleotide sequence ID" value="NZ_CP067420.1"/>
</dbReference>
<dbReference type="Proteomes" id="UP000595197">
    <property type="component" value="Chromosome"/>
</dbReference>
<gene>
    <name evidence="2" type="ORF">IGS68_00895</name>
</gene>